<accession>A0A518HWN0</accession>
<evidence type="ECO:0000313" key="3">
    <source>
        <dbReference type="Proteomes" id="UP000319004"/>
    </source>
</evidence>
<gene>
    <name evidence="2" type="ORF">Enr13x_51480</name>
</gene>
<feature type="region of interest" description="Disordered" evidence="1">
    <location>
        <begin position="187"/>
        <end position="208"/>
    </location>
</feature>
<sequence length="208" mass="23515">MGPGVGQRRRTGFIRLRCRHTWPITIACSLQENAGMSGPRSGEWSPKFFRTIAAVMKKEASRPMPTRIQARSGRVRRATHLPRVPSTGSENRLRTQDRPSWATRDRRVSAPVAGELASTNRHLCCNGLRHRRAEACWGTCIGWSNRCGESGRFNLRPALDRVRICDFHSVAGLPLYWLPSPPSMKASRARFHRRGRRVGDEGASRRHP</sequence>
<feature type="compositionally biased region" description="Basic residues" evidence="1">
    <location>
        <begin position="187"/>
        <end position="196"/>
    </location>
</feature>
<dbReference type="AlphaFoldDB" id="A0A518HWN0"/>
<feature type="region of interest" description="Disordered" evidence="1">
    <location>
        <begin position="59"/>
        <end position="107"/>
    </location>
</feature>
<feature type="compositionally biased region" description="Basic and acidic residues" evidence="1">
    <location>
        <begin position="91"/>
        <end position="107"/>
    </location>
</feature>
<dbReference type="KEGG" id="snep:Enr13x_51480"/>
<keyword evidence="3" id="KW-1185">Reference proteome</keyword>
<evidence type="ECO:0000313" key="2">
    <source>
        <dbReference type="EMBL" id="QDV45272.1"/>
    </source>
</evidence>
<feature type="compositionally biased region" description="Basic and acidic residues" evidence="1">
    <location>
        <begin position="197"/>
        <end position="208"/>
    </location>
</feature>
<protein>
    <submittedName>
        <fullName evidence="2">Uncharacterized protein</fullName>
    </submittedName>
</protein>
<evidence type="ECO:0000256" key="1">
    <source>
        <dbReference type="SAM" id="MobiDB-lite"/>
    </source>
</evidence>
<reference evidence="2 3" key="1">
    <citation type="submission" date="2019-03" db="EMBL/GenBank/DDBJ databases">
        <title>Deep-cultivation of Planctomycetes and their phenomic and genomic characterization uncovers novel biology.</title>
        <authorList>
            <person name="Wiegand S."/>
            <person name="Jogler M."/>
            <person name="Boedeker C."/>
            <person name="Pinto D."/>
            <person name="Vollmers J."/>
            <person name="Rivas-Marin E."/>
            <person name="Kohn T."/>
            <person name="Peeters S.H."/>
            <person name="Heuer A."/>
            <person name="Rast P."/>
            <person name="Oberbeckmann S."/>
            <person name="Bunk B."/>
            <person name="Jeske O."/>
            <person name="Meyerdierks A."/>
            <person name="Storesund J.E."/>
            <person name="Kallscheuer N."/>
            <person name="Luecker S."/>
            <person name="Lage O.M."/>
            <person name="Pohl T."/>
            <person name="Merkel B.J."/>
            <person name="Hornburger P."/>
            <person name="Mueller R.-W."/>
            <person name="Bruemmer F."/>
            <person name="Labrenz M."/>
            <person name="Spormann A.M."/>
            <person name="Op den Camp H."/>
            <person name="Overmann J."/>
            <person name="Amann R."/>
            <person name="Jetten M.S.M."/>
            <person name="Mascher T."/>
            <person name="Medema M.H."/>
            <person name="Devos D.P."/>
            <person name="Kaster A.-K."/>
            <person name="Ovreas L."/>
            <person name="Rohde M."/>
            <person name="Galperin M.Y."/>
            <person name="Jogler C."/>
        </authorList>
    </citation>
    <scope>NUCLEOTIDE SEQUENCE [LARGE SCALE GENOMIC DNA]</scope>
    <source>
        <strain evidence="2 3">Enr13</strain>
    </source>
</reference>
<proteinExistence type="predicted"/>
<dbReference type="Proteomes" id="UP000319004">
    <property type="component" value="Chromosome"/>
</dbReference>
<dbReference type="EMBL" id="CP037423">
    <property type="protein sequence ID" value="QDV45272.1"/>
    <property type="molecule type" value="Genomic_DNA"/>
</dbReference>
<organism evidence="2 3">
    <name type="scientific">Stieleria neptunia</name>
    <dbReference type="NCBI Taxonomy" id="2527979"/>
    <lineage>
        <taxon>Bacteria</taxon>
        <taxon>Pseudomonadati</taxon>
        <taxon>Planctomycetota</taxon>
        <taxon>Planctomycetia</taxon>
        <taxon>Pirellulales</taxon>
        <taxon>Pirellulaceae</taxon>
        <taxon>Stieleria</taxon>
    </lineage>
</organism>
<name>A0A518HWN0_9BACT</name>